<comment type="caution">
    <text evidence="1">The sequence shown here is derived from an EMBL/GenBank/DDBJ whole genome shotgun (WGS) entry which is preliminary data.</text>
</comment>
<evidence type="ECO:0000313" key="1">
    <source>
        <dbReference type="EMBL" id="CAG8787669.1"/>
    </source>
</evidence>
<proteinExistence type="predicted"/>
<feature type="non-terminal residue" evidence="1">
    <location>
        <position position="1"/>
    </location>
</feature>
<protein>
    <submittedName>
        <fullName evidence="1">27627_t:CDS:1</fullName>
    </submittedName>
</protein>
<organism evidence="1 2">
    <name type="scientific">Dentiscutata erythropus</name>
    <dbReference type="NCBI Taxonomy" id="1348616"/>
    <lineage>
        <taxon>Eukaryota</taxon>
        <taxon>Fungi</taxon>
        <taxon>Fungi incertae sedis</taxon>
        <taxon>Mucoromycota</taxon>
        <taxon>Glomeromycotina</taxon>
        <taxon>Glomeromycetes</taxon>
        <taxon>Diversisporales</taxon>
        <taxon>Gigasporaceae</taxon>
        <taxon>Dentiscutata</taxon>
    </lineage>
</organism>
<name>A0A9N9NZB8_9GLOM</name>
<dbReference type="EMBL" id="CAJVPY010025045">
    <property type="protein sequence ID" value="CAG8787669.1"/>
    <property type="molecule type" value="Genomic_DNA"/>
</dbReference>
<dbReference type="Proteomes" id="UP000789405">
    <property type="component" value="Unassembled WGS sequence"/>
</dbReference>
<accession>A0A9N9NZB8</accession>
<sequence>PELSLFRATSYRLMSKSISSSRKLLFKDEIAAVNKISALNINNK</sequence>
<dbReference type="AlphaFoldDB" id="A0A9N9NZB8"/>
<gene>
    <name evidence="1" type="ORF">DERYTH_LOCUS20749</name>
</gene>
<keyword evidence="2" id="KW-1185">Reference proteome</keyword>
<reference evidence="1" key="1">
    <citation type="submission" date="2021-06" db="EMBL/GenBank/DDBJ databases">
        <authorList>
            <person name="Kallberg Y."/>
            <person name="Tangrot J."/>
            <person name="Rosling A."/>
        </authorList>
    </citation>
    <scope>NUCLEOTIDE SEQUENCE</scope>
    <source>
        <strain evidence="1">MA453B</strain>
    </source>
</reference>
<evidence type="ECO:0000313" key="2">
    <source>
        <dbReference type="Proteomes" id="UP000789405"/>
    </source>
</evidence>